<protein>
    <recommendedName>
        <fullName evidence="1">non-specific serine/threonine protein kinase</fullName>
        <ecNumber evidence="1">2.7.11.1</ecNumber>
    </recommendedName>
</protein>
<reference evidence="13 14" key="2">
    <citation type="journal article" date="2017" name="Front. Plant Sci.">
        <title>Gene Classification and Mining of Molecular Markers Useful in Red Clover (Trifolium pratense) Breeding.</title>
        <authorList>
            <person name="Istvanek J."/>
            <person name="Dluhosova J."/>
            <person name="Dluhos P."/>
            <person name="Patkova L."/>
            <person name="Nedelnik J."/>
            <person name="Repkova J."/>
        </authorList>
    </citation>
    <scope>NUCLEOTIDE SEQUENCE [LARGE SCALE GENOMIC DNA]</scope>
    <source>
        <strain evidence="14">cv. Tatra</strain>
        <tissue evidence="13">Young leaves</tissue>
    </source>
</reference>
<evidence type="ECO:0000313" key="13">
    <source>
        <dbReference type="EMBL" id="PNX72111.1"/>
    </source>
</evidence>
<dbReference type="PANTHER" id="PTHR24346">
    <property type="entry name" value="MAP/MICROTUBULE AFFINITY-REGULATING KINASE"/>
    <property type="match status" value="1"/>
</dbReference>
<sequence length="397" mass="45116">MDGPAGQGGVGSSIDSLLQHYKLGKTLGIGTFATVKIAEHVLTRHKVAIKILNRCKMKNKDMEEIVKREIKILRLCMHPHIVRLYEVIETETDIYIVMEYMKSGELYYYISEKGRLKEDEARNFFQQIISGVEYCHRNMVVHRDLKLENLLLDSKCNVVKIADFGLSSIMRDGHFLKTSCGSPAYAAPEVMSGRLYAGPEVDVWSCGVILYALLCRTLPFIDVNISDLVEKMKGGRYTLPSHLSPGARDLIQRMLLADPMKRITIPEIRQHPWFKLRLPRYLAVPPPNTMQQANKIDEDILLEVIKMGFDSDQLIESLRHRIQNEGTVAYYIILDNRFRVSSGCLGAEYQESMDSSLSQMREVSSSVAGHSIPGYMDPRAGLRPQLPVERKWNLGLQ</sequence>
<evidence type="ECO:0000256" key="9">
    <source>
        <dbReference type="PROSITE-ProRule" id="PRU10141"/>
    </source>
</evidence>
<dbReference type="PROSITE" id="PS00108">
    <property type="entry name" value="PROTEIN_KINASE_ST"/>
    <property type="match status" value="1"/>
</dbReference>
<evidence type="ECO:0000256" key="7">
    <source>
        <dbReference type="ARBA" id="ARBA00047899"/>
    </source>
</evidence>
<feature type="domain" description="Protein kinase" evidence="11">
    <location>
        <begin position="21"/>
        <end position="274"/>
    </location>
</feature>
<feature type="non-terminal residue" evidence="13">
    <location>
        <position position="397"/>
    </location>
</feature>
<dbReference type="SUPFAM" id="SSF56112">
    <property type="entry name" value="Protein kinase-like (PK-like)"/>
    <property type="match status" value="1"/>
</dbReference>
<dbReference type="EMBL" id="ASHM01024222">
    <property type="protein sequence ID" value="PNX72111.1"/>
    <property type="molecule type" value="Genomic_DNA"/>
</dbReference>
<dbReference type="InterPro" id="IPR008271">
    <property type="entry name" value="Ser/Thr_kinase_AS"/>
</dbReference>
<evidence type="ECO:0000259" key="11">
    <source>
        <dbReference type="PROSITE" id="PS50011"/>
    </source>
</evidence>
<evidence type="ECO:0000313" key="14">
    <source>
        <dbReference type="Proteomes" id="UP000236291"/>
    </source>
</evidence>
<dbReference type="InterPro" id="IPR015940">
    <property type="entry name" value="UBA"/>
</dbReference>
<dbReference type="Proteomes" id="UP000236291">
    <property type="component" value="Unassembled WGS sequence"/>
</dbReference>
<reference evidence="13 14" key="1">
    <citation type="journal article" date="2014" name="Am. J. Bot.">
        <title>Genome assembly and annotation for red clover (Trifolium pratense; Fabaceae).</title>
        <authorList>
            <person name="Istvanek J."/>
            <person name="Jaros M."/>
            <person name="Krenek A."/>
            <person name="Repkova J."/>
        </authorList>
    </citation>
    <scope>NUCLEOTIDE SEQUENCE [LARGE SCALE GENOMIC DNA]</scope>
    <source>
        <strain evidence="14">cv. Tatra</strain>
        <tissue evidence="13">Young leaves</tissue>
    </source>
</reference>
<dbReference type="GO" id="GO:0005737">
    <property type="term" value="C:cytoplasm"/>
    <property type="evidence" value="ECO:0007669"/>
    <property type="project" value="TreeGrafter"/>
</dbReference>
<comment type="similarity">
    <text evidence="10">Belongs to the protein kinase superfamily.</text>
</comment>
<evidence type="ECO:0000259" key="12">
    <source>
        <dbReference type="PROSITE" id="PS50030"/>
    </source>
</evidence>
<feature type="domain" description="UBA" evidence="12">
    <location>
        <begin position="295"/>
        <end position="335"/>
    </location>
</feature>
<dbReference type="GO" id="GO:0035556">
    <property type="term" value="P:intracellular signal transduction"/>
    <property type="evidence" value="ECO:0007669"/>
    <property type="project" value="TreeGrafter"/>
</dbReference>
<proteinExistence type="inferred from homology"/>
<accession>A0A2K3L0N8</accession>
<dbReference type="InterPro" id="IPR017441">
    <property type="entry name" value="Protein_kinase_ATP_BS"/>
</dbReference>
<comment type="caution">
    <text evidence="13">The sequence shown here is derived from an EMBL/GenBank/DDBJ whole genome shotgun (WGS) entry which is preliminary data.</text>
</comment>
<dbReference type="GO" id="GO:0005524">
    <property type="term" value="F:ATP binding"/>
    <property type="evidence" value="ECO:0007669"/>
    <property type="project" value="UniProtKB-UniRule"/>
</dbReference>
<gene>
    <name evidence="13" type="ORF">L195_g028000</name>
</gene>
<name>A0A2K3L0N8_TRIPR</name>
<dbReference type="InterPro" id="IPR011009">
    <property type="entry name" value="Kinase-like_dom_sf"/>
</dbReference>
<evidence type="ECO:0000256" key="2">
    <source>
        <dbReference type="ARBA" id="ARBA00022527"/>
    </source>
</evidence>
<dbReference type="AlphaFoldDB" id="A0A2K3L0N8"/>
<keyword evidence="6 9" id="KW-0067">ATP-binding</keyword>
<evidence type="ECO:0000256" key="1">
    <source>
        <dbReference type="ARBA" id="ARBA00012513"/>
    </source>
</evidence>
<evidence type="ECO:0000256" key="6">
    <source>
        <dbReference type="ARBA" id="ARBA00022840"/>
    </source>
</evidence>
<comment type="catalytic activity">
    <reaction evidence="7">
        <text>L-threonyl-[protein] + ATP = O-phospho-L-threonyl-[protein] + ADP + H(+)</text>
        <dbReference type="Rhea" id="RHEA:46608"/>
        <dbReference type="Rhea" id="RHEA-COMP:11060"/>
        <dbReference type="Rhea" id="RHEA-COMP:11605"/>
        <dbReference type="ChEBI" id="CHEBI:15378"/>
        <dbReference type="ChEBI" id="CHEBI:30013"/>
        <dbReference type="ChEBI" id="CHEBI:30616"/>
        <dbReference type="ChEBI" id="CHEBI:61977"/>
        <dbReference type="ChEBI" id="CHEBI:456216"/>
        <dbReference type="EC" id="2.7.11.1"/>
    </reaction>
</comment>
<dbReference type="SMART" id="SM00220">
    <property type="entry name" value="S_TKc"/>
    <property type="match status" value="1"/>
</dbReference>
<dbReference type="FunFam" id="3.30.200.20:FF:000003">
    <property type="entry name" value="Non-specific serine/threonine protein kinase"/>
    <property type="match status" value="1"/>
</dbReference>
<keyword evidence="4 9" id="KW-0547">Nucleotide-binding</keyword>
<keyword evidence="5 13" id="KW-0418">Kinase</keyword>
<keyword evidence="3" id="KW-0808">Transferase</keyword>
<keyword evidence="2 10" id="KW-0723">Serine/threonine-protein kinase</keyword>
<dbReference type="CDD" id="cd14335">
    <property type="entry name" value="UBA_SnRK1_plant"/>
    <property type="match status" value="1"/>
</dbReference>
<dbReference type="GO" id="GO:0004674">
    <property type="term" value="F:protein serine/threonine kinase activity"/>
    <property type="evidence" value="ECO:0007669"/>
    <property type="project" value="UniProtKB-KW"/>
</dbReference>
<evidence type="ECO:0000256" key="8">
    <source>
        <dbReference type="ARBA" id="ARBA00048679"/>
    </source>
</evidence>
<dbReference type="PANTHER" id="PTHR24346:SF82">
    <property type="entry name" value="KP78A-RELATED"/>
    <property type="match status" value="1"/>
</dbReference>
<evidence type="ECO:0000256" key="5">
    <source>
        <dbReference type="ARBA" id="ARBA00022777"/>
    </source>
</evidence>
<evidence type="ECO:0000256" key="3">
    <source>
        <dbReference type="ARBA" id="ARBA00022679"/>
    </source>
</evidence>
<dbReference type="CDD" id="cd14079">
    <property type="entry name" value="STKc_AMPK_alpha"/>
    <property type="match status" value="1"/>
</dbReference>
<organism evidence="13 14">
    <name type="scientific">Trifolium pratense</name>
    <name type="common">Red clover</name>
    <dbReference type="NCBI Taxonomy" id="57577"/>
    <lineage>
        <taxon>Eukaryota</taxon>
        <taxon>Viridiplantae</taxon>
        <taxon>Streptophyta</taxon>
        <taxon>Embryophyta</taxon>
        <taxon>Tracheophyta</taxon>
        <taxon>Spermatophyta</taxon>
        <taxon>Magnoliopsida</taxon>
        <taxon>eudicotyledons</taxon>
        <taxon>Gunneridae</taxon>
        <taxon>Pentapetalae</taxon>
        <taxon>rosids</taxon>
        <taxon>fabids</taxon>
        <taxon>Fabales</taxon>
        <taxon>Fabaceae</taxon>
        <taxon>Papilionoideae</taxon>
        <taxon>50 kb inversion clade</taxon>
        <taxon>NPAAA clade</taxon>
        <taxon>Hologalegina</taxon>
        <taxon>IRL clade</taxon>
        <taxon>Trifolieae</taxon>
        <taxon>Trifolium</taxon>
    </lineage>
</organism>
<dbReference type="Pfam" id="PF00069">
    <property type="entry name" value="Pkinase"/>
    <property type="match status" value="1"/>
</dbReference>
<dbReference type="STRING" id="57577.A0A2K3L0N8"/>
<evidence type="ECO:0000256" key="4">
    <source>
        <dbReference type="ARBA" id="ARBA00022741"/>
    </source>
</evidence>
<evidence type="ECO:0000256" key="10">
    <source>
        <dbReference type="RuleBase" id="RU000304"/>
    </source>
</evidence>
<dbReference type="PROSITE" id="PS00107">
    <property type="entry name" value="PROTEIN_KINASE_ATP"/>
    <property type="match status" value="1"/>
</dbReference>
<dbReference type="Gene3D" id="1.10.510.10">
    <property type="entry name" value="Transferase(Phosphotransferase) domain 1"/>
    <property type="match status" value="1"/>
</dbReference>
<dbReference type="FunFam" id="1.10.510.10:FF:000592">
    <property type="entry name" value="CAMK family protein kinase"/>
    <property type="match status" value="1"/>
</dbReference>
<dbReference type="EC" id="2.7.11.1" evidence="1"/>
<comment type="catalytic activity">
    <reaction evidence="8">
        <text>L-seryl-[protein] + ATP = O-phospho-L-seryl-[protein] + ADP + H(+)</text>
        <dbReference type="Rhea" id="RHEA:17989"/>
        <dbReference type="Rhea" id="RHEA-COMP:9863"/>
        <dbReference type="Rhea" id="RHEA-COMP:11604"/>
        <dbReference type="ChEBI" id="CHEBI:15378"/>
        <dbReference type="ChEBI" id="CHEBI:29999"/>
        <dbReference type="ChEBI" id="CHEBI:30616"/>
        <dbReference type="ChEBI" id="CHEBI:83421"/>
        <dbReference type="ChEBI" id="CHEBI:456216"/>
        <dbReference type="EC" id="2.7.11.1"/>
    </reaction>
</comment>
<feature type="binding site" evidence="9">
    <location>
        <position position="50"/>
    </location>
    <ligand>
        <name>ATP</name>
        <dbReference type="ChEBI" id="CHEBI:30616"/>
    </ligand>
</feature>
<dbReference type="PROSITE" id="PS50011">
    <property type="entry name" value="PROTEIN_KINASE_DOM"/>
    <property type="match status" value="1"/>
</dbReference>
<dbReference type="InterPro" id="IPR000719">
    <property type="entry name" value="Prot_kinase_dom"/>
</dbReference>
<dbReference type="PROSITE" id="PS50030">
    <property type="entry name" value="UBA"/>
    <property type="match status" value="1"/>
</dbReference>